<dbReference type="Proteomes" id="UP000053611">
    <property type="component" value="Unassembled WGS sequence"/>
</dbReference>
<organism evidence="2 3">
    <name type="scientific">Cutaneotrichosporon oleaginosum</name>
    <dbReference type="NCBI Taxonomy" id="879819"/>
    <lineage>
        <taxon>Eukaryota</taxon>
        <taxon>Fungi</taxon>
        <taxon>Dikarya</taxon>
        <taxon>Basidiomycota</taxon>
        <taxon>Agaricomycotina</taxon>
        <taxon>Tremellomycetes</taxon>
        <taxon>Trichosporonales</taxon>
        <taxon>Trichosporonaceae</taxon>
        <taxon>Cutaneotrichosporon</taxon>
    </lineage>
</organism>
<dbReference type="EMBL" id="KQ087177">
    <property type="protein sequence ID" value="KLT46544.1"/>
    <property type="molecule type" value="Genomic_DNA"/>
</dbReference>
<evidence type="ECO:0000313" key="2">
    <source>
        <dbReference type="EMBL" id="KLT46544.1"/>
    </source>
</evidence>
<sequence>MFVVLWASPDQSICTRDDMPETVHRHCHHCRPSPRRPSCAACCPRSSSPAVGVAVCQTPPASPNVTYSTLPPSPRTTTTVVPSRPTSPCCLGESHADSSWSRASSVASTRLLDSAVFSERPRASLSHGHATLCCLGPSTMALCDQAATTCAKFSLHLSHSIAHQAVLSRSSCVPSSRCCDAQGHALSAAEFRCRRGLTEVCPGFPSSGPVLLSQSRL</sequence>
<keyword evidence="3" id="KW-1185">Reference proteome</keyword>
<feature type="compositionally biased region" description="Low complexity" evidence="1">
    <location>
        <begin position="75"/>
        <end position="86"/>
    </location>
</feature>
<evidence type="ECO:0000313" key="3">
    <source>
        <dbReference type="Proteomes" id="UP000053611"/>
    </source>
</evidence>
<dbReference type="RefSeq" id="XP_018283035.1">
    <property type="nucleotide sequence ID" value="XM_018427238.1"/>
</dbReference>
<feature type="region of interest" description="Disordered" evidence="1">
    <location>
        <begin position="67"/>
        <end position="86"/>
    </location>
</feature>
<proteinExistence type="predicted"/>
<gene>
    <name evidence="2" type="ORF">CC85DRAFT_5332</name>
</gene>
<name>A0A0J1BEJ5_9TREE</name>
<evidence type="ECO:0000256" key="1">
    <source>
        <dbReference type="SAM" id="MobiDB-lite"/>
    </source>
</evidence>
<dbReference type="GeneID" id="28987841"/>
<dbReference type="AlphaFoldDB" id="A0A0J1BEJ5"/>
<accession>A0A0J1BEJ5</accession>
<protein>
    <submittedName>
        <fullName evidence="2">Uncharacterized protein</fullName>
    </submittedName>
</protein>
<reference evidence="2 3" key="1">
    <citation type="submission" date="2015-03" db="EMBL/GenBank/DDBJ databases">
        <title>Genomics and transcriptomics of the oil-accumulating basidiomycete yeast T. oleaginosus allow insights into substrate utilization and the diverse evolutionary trajectories of mating systems in fungi.</title>
        <authorList>
            <consortium name="DOE Joint Genome Institute"/>
            <person name="Kourist R."/>
            <person name="Kracht O."/>
            <person name="Bracharz F."/>
            <person name="Lipzen A."/>
            <person name="Nolan M."/>
            <person name="Ohm R."/>
            <person name="Grigoriev I."/>
            <person name="Sun S."/>
            <person name="Heitman J."/>
            <person name="Bruck T."/>
            <person name="Nowrousian M."/>
        </authorList>
    </citation>
    <scope>NUCLEOTIDE SEQUENCE [LARGE SCALE GENOMIC DNA]</scope>
    <source>
        <strain evidence="2 3">IBC0246</strain>
    </source>
</reference>